<dbReference type="InterPro" id="IPR024134">
    <property type="entry name" value="SOD_Cu/Zn_/chaperone"/>
</dbReference>
<comment type="catalytic activity">
    <reaction evidence="3">
        <text>2 superoxide + 2 H(+) = H2O2 + O2</text>
        <dbReference type="Rhea" id="RHEA:20696"/>
        <dbReference type="ChEBI" id="CHEBI:15378"/>
        <dbReference type="ChEBI" id="CHEBI:15379"/>
        <dbReference type="ChEBI" id="CHEBI:16240"/>
        <dbReference type="ChEBI" id="CHEBI:18421"/>
        <dbReference type="EC" id="1.15.1.1"/>
    </reaction>
</comment>
<evidence type="ECO:0000313" key="6">
    <source>
        <dbReference type="EMBL" id="TFE84140.1"/>
    </source>
</evidence>
<keyword evidence="4" id="KW-0732">Signal</keyword>
<dbReference type="SUPFAM" id="SSF49329">
    <property type="entry name" value="Cu,Zn superoxide dismutase-like"/>
    <property type="match status" value="1"/>
</dbReference>
<evidence type="ECO:0000259" key="5">
    <source>
        <dbReference type="Pfam" id="PF00080"/>
    </source>
</evidence>
<comment type="similarity">
    <text evidence="1 3">Belongs to the Cu-Zn superoxide dismutase family.</text>
</comment>
<comment type="function">
    <text evidence="2">Destroys radicals which are normally produced within the cells and which are toxic to biological systems. May play a role in favoring mycobacterial survival in phagocytes.</text>
</comment>
<feature type="domain" description="Superoxide dismutase copper/zinc binding" evidence="5">
    <location>
        <begin position="51"/>
        <end position="183"/>
    </location>
</feature>
<keyword evidence="3" id="KW-0479">Metal-binding</keyword>
<name>A0A4Y8PVU5_9BACL</name>
<organism evidence="6 7">
    <name type="scientific">Paenibacillus athensensis</name>
    <dbReference type="NCBI Taxonomy" id="1967502"/>
    <lineage>
        <taxon>Bacteria</taxon>
        <taxon>Bacillati</taxon>
        <taxon>Bacillota</taxon>
        <taxon>Bacilli</taxon>
        <taxon>Bacillales</taxon>
        <taxon>Paenibacillaceae</taxon>
        <taxon>Paenibacillus</taxon>
    </lineage>
</organism>
<evidence type="ECO:0000256" key="4">
    <source>
        <dbReference type="SAM" id="SignalP"/>
    </source>
</evidence>
<dbReference type="Gene3D" id="2.60.40.200">
    <property type="entry name" value="Superoxide dismutase, copper/zinc binding domain"/>
    <property type="match status" value="1"/>
</dbReference>
<protein>
    <recommendedName>
        <fullName evidence="3">Superoxide dismutase [Cu-Zn]</fullName>
        <ecNumber evidence="3">1.15.1.1</ecNumber>
    </recommendedName>
</protein>
<dbReference type="PROSITE" id="PS51257">
    <property type="entry name" value="PROKAR_LIPOPROTEIN"/>
    <property type="match status" value="1"/>
</dbReference>
<dbReference type="GO" id="GO:0004784">
    <property type="term" value="F:superoxide dismutase activity"/>
    <property type="evidence" value="ECO:0007669"/>
    <property type="project" value="UniProtKB-EC"/>
</dbReference>
<evidence type="ECO:0000256" key="2">
    <source>
        <dbReference type="ARBA" id="ARBA00024900"/>
    </source>
</evidence>
<comment type="caution">
    <text evidence="6">The sequence shown here is derived from an EMBL/GenBank/DDBJ whole genome shotgun (WGS) entry which is preliminary data.</text>
</comment>
<dbReference type="Proteomes" id="UP000298246">
    <property type="component" value="Unassembled WGS sequence"/>
</dbReference>
<keyword evidence="3" id="KW-0862">Zinc</keyword>
<dbReference type="AlphaFoldDB" id="A0A4Y8PVU5"/>
<gene>
    <name evidence="6" type="ORF">B5M42_21095</name>
</gene>
<dbReference type="PROSITE" id="PS00332">
    <property type="entry name" value="SOD_CU_ZN_2"/>
    <property type="match status" value="1"/>
</dbReference>
<dbReference type="InterPro" id="IPR036423">
    <property type="entry name" value="SOD-like_Cu/Zn_dom_sf"/>
</dbReference>
<accession>A0A4Y8PVU5</accession>
<dbReference type="CDD" id="cd00305">
    <property type="entry name" value="Cu-Zn_Superoxide_Dismutase"/>
    <property type="match status" value="1"/>
</dbReference>
<feature type="signal peptide" evidence="4">
    <location>
        <begin position="1"/>
        <end position="22"/>
    </location>
</feature>
<dbReference type="GO" id="GO:0005507">
    <property type="term" value="F:copper ion binding"/>
    <property type="evidence" value="ECO:0007669"/>
    <property type="project" value="InterPro"/>
</dbReference>
<sequence>MNVIKSLMAASVTLLVLAGCQAAEPVANMEAAAPPAEVTVPIAGGAGQMLGTAKLSPWAEGGVRIRIQVAGLKPGLHGFHIHEKPLCEGPDFTSAGSHFNPGHKQHGFENPKGAHAGDLPNLVVNEQGAAQADFITKAVVLDKGKPNSLYTGGGTSLVIHEQPDDLKTDPAGNSGKRIACGVVK</sequence>
<dbReference type="InterPro" id="IPR001424">
    <property type="entry name" value="SOD_Cu_Zn_dom"/>
</dbReference>
<dbReference type="Pfam" id="PF00080">
    <property type="entry name" value="Sod_Cu"/>
    <property type="match status" value="1"/>
</dbReference>
<evidence type="ECO:0000256" key="1">
    <source>
        <dbReference type="ARBA" id="ARBA00010457"/>
    </source>
</evidence>
<keyword evidence="3" id="KW-0560">Oxidoreductase</keyword>
<reference evidence="6 7" key="1">
    <citation type="submission" date="2017-03" db="EMBL/GenBank/DDBJ databases">
        <title>Isolation of Levoglucosan Utilizing Bacteria.</title>
        <authorList>
            <person name="Arya A.S."/>
        </authorList>
    </citation>
    <scope>NUCLEOTIDE SEQUENCE [LARGE SCALE GENOMIC DNA]</scope>
    <source>
        <strain evidence="6 7">MEC069</strain>
    </source>
</reference>
<dbReference type="EC" id="1.15.1.1" evidence="3"/>
<comment type="cofactor">
    <cofactor evidence="3">
        <name>Zn(2+)</name>
        <dbReference type="ChEBI" id="CHEBI:29105"/>
    </cofactor>
    <text evidence="3">Binds 1 zinc ion per subunit.</text>
</comment>
<proteinExistence type="inferred from homology"/>
<dbReference type="EMBL" id="MYFO01000038">
    <property type="protein sequence ID" value="TFE84140.1"/>
    <property type="molecule type" value="Genomic_DNA"/>
</dbReference>
<dbReference type="OrthoDB" id="9792957at2"/>
<keyword evidence="3" id="KW-0186">Copper</keyword>
<dbReference type="InterPro" id="IPR018152">
    <property type="entry name" value="SOD_Cu/Zn_BS"/>
</dbReference>
<keyword evidence="7" id="KW-1185">Reference proteome</keyword>
<dbReference type="PANTHER" id="PTHR10003">
    <property type="entry name" value="SUPEROXIDE DISMUTASE CU-ZN -RELATED"/>
    <property type="match status" value="1"/>
</dbReference>
<evidence type="ECO:0000313" key="7">
    <source>
        <dbReference type="Proteomes" id="UP000298246"/>
    </source>
</evidence>
<dbReference type="RefSeq" id="WP_134756461.1">
    <property type="nucleotide sequence ID" value="NZ_MYFO02000001.1"/>
</dbReference>
<comment type="cofactor">
    <cofactor evidence="3">
        <name>Cu cation</name>
        <dbReference type="ChEBI" id="CHEBI:23378"/>
    </cofactor>
    <text evidence="3">Binds 1 copper ion per subunit.</text>
</comment>
<evidence type="ECO:0000256" key="3">
    <source>
        <dbReference type="RuleBase" id="RU000393"/>
    </source>
</evidence>
<feature type="chain" id="PRO_5021458531" description="Superoxide dismutase [Cu-Zn]" evidence="4">
    <location>
        <begin position="23"/>
        <end position="184"/>
    </location>
</feature>